<evidence type="ECO:0000256" key="1">
    <source>
        <dbReference type="ARBA" id="ARBA00022691"/>
    </source>
</evidence>
<dbReference type="NCBIfam" id="TIGR03977">
    <property type="entry name" value="rSAM_pair_HxsC"/>
    <property type="match status" value="1"/>
</dbReference>
<dbReference type="PANTHER" id="PTHR11228">
    <property type="entry name" value="RADICAL SAM DOMAIN PROTEIN"/>
    <property type="match status" value="1"/>
</dbReference>
<dbReference type="SFLD" id="SFLDS00029">
    <property type="entry name" value="Radical_SAM"/>
    <property type="match status" value="1"/>
</dbReference>
<keyword evidence="4" id="KW-0411">Iron-sulfur</keyword>
<protein>
    <submittedName>
        <fullName evidence="6">His-Xaa-Ser system radical SAM maturase HxsC</fullName>
    </submittedName>
</protein>
<dbReference type="SFLD" id="SFLDG01103">
    <property type="entry name" value="Uncharacterised_Radical_SAM_Su"/>
    <property type="match status" value="1"/>
</dbReference>
<dbReference type="GO" id="GO:0003824">
    <property type="term" value="F:catalytic activity"/>
    <property type="evidence" value="ECO:0007669"/>
    <property type="project" value="InterPro"/>
</dbReference>
<dbReference type="InterPro" id="IPR007197">
    <property type="entry name" value="rSAM"/>
</dbReference>
<dbReference type="InterPro" id="IPR024032">
    <property type="entry name" value="rSAM_paired_HxsC"/>
</dbReference>
<sequence>MIALAGTSLNIKCPVVGIVTTRPVNLLTRNSRILVSANINTSFFGYACCITSQAVTSMDTGLLVHSVSQLEMLRDGDIVLVTPEGRINIMHQSGHADHTLFITNRCNSRCIMCPQPPSDDPPDWYDINRKVLSLLKPGSLNHIGITGGEPTVVLDQLNETLMYLQKHFPDTFISLLTNGRRFRDFNAVRQVVAARNKKLLFCIPLYADNDIQHDGIVGVPGAFRDTIRGIYNLYRVGKRIEIRIVVMRQNFVRLAAIAEFIYRNLPFVAHVAFMGMEYTGEAEKHMDDLWIDSQEYSRQLYEAVWHLHRRGMNVSVYNIPLCLLETHLWRFARDSISSWKKEYLKQCDLCLMKEKCGGVFNTSAVQSRNLVPIFQQQ</sequence>
<evidence type="ECO:0000313" key="6">
    <source>
        <dbReference type="EMBL" id="SCM82922.1"/>
    </source>
</evidence>
<dbReference type="Gene3D" id="3.20.20.70">
    <property type="entry name" value="Aldolase class I"/>
    <property type="match status" value="1"/>
</dbReference>
<reference evidence="6" key="1">
    <citation type="submission" date="2016-08" db="EMBL/GenBank/DDBJ databases">
        <authorList>
            <person name="Seilhamer J.J."/>
        </authorList>
    </citation>
    <scope>NUCLEOTIDE SEQUENCE</scope>
    <source>
        <strain evidence="6">86</strain>
    </source>
</reference>
<dbReference type="SFLD" id="SFLDG01067">
    <property type="entry name" value="SPASM/twitch_domain_containing"/>
    <property type="match status" value="1"/>
</dbReference>
<keyword evidence="2" id="KW-0479">Metal-binding</keyword>
<feature type="domain" description="Radical SAM core" evidence="5">
    <location>
        <begin position="102"/>
        <end position="261"/>
    </location>
</feature>
<dbReference type="PANTHER" id="PTHR11228:SF7">
    <property type="entry name" value="PQQA PEPTIDE CYCLASE"/>
    <property type="match status" value="1"/>
</dbReference>
<dbReference type="CDD" id="cd01335">
    <property type="entry name" value="Radical_SAM"/>
    <property type="match status" value="1"/>
</dbReference>
<accession>A0A212LZF3</accession>
<dbReference type="GO" id="GO:0051536">
    <property type="term" value="F:iron-sulfur cluster binding"/>
    <property type="evidence" value="ECO:0007669"/>
    <property type="project" value="UniProtKB-KW"/>
</dbReference>
<keyword evidence="1" id="KW-0949">S-adenosyl-L-methionine</keyword>
<dbReference type="InterPro" id="IPR058240">
    <property type="entry name" value="rSAM_sf"/>
</dbReference>
<dbReference type="GO" id="GO:0046872">
    <property type="term" value="F:metal ion binding"/>
    <property type="evidence" value="ECO:0007669"/>
    <property type="project" value="UniProtKB-KW"/>
</dbReference>
<name>A0A212LZF3_9FIRM</name>
<dbReference type="AlphaFoldDB" id="A0A212LZF3"/>
<gene>
    <name evidence="6" type="ORF">KL86SPO_50694</name>
</gene>
<proteinExistence type="predicted"/>
<dbReference type="RefSeq" id="WP_288185475.1">
    <property type="nucleotide sequence ID" value="NZ_LT608335.1"/>
</dbReference>
<dbReference type="EMBL" id="FMJE01000005">
    <property type="protein sequence ID" value="SCM82922.1"/>
    <property type="molecule type" value="Genomic_DNA"/>
</dbReference>
<keyword evidence="3" id="KW-0408">Iron</keyword>
<evidence type="ECO:0000259" key="5">
    <source>
        <dbReference type="Pfam" id="PF04055"/>
    </source>
</evidence>
<evidence type="ECO:0000256" key="3">
    <source>
        <dbReference type="ARBA" id="ARBA00023004"/>
    </source>
</evidence>
<dbReference type="InterPro" id="IPR013785">
    <property type="entry name" value="Aldolase_TIM"/>
</dbReference>
<dbReference type="InterPro" id="IPR050377">
    <property type="entry name" value="Radical_SAM_PqqE_MftC-like"/>
</dbReference>
<dbReference type="Pfam" id="PF04055">
    <property type="entry name" value="Radical_SAM"/>
    <property type="match status" value="1"/>
</dbReference>
<evidence type="ECO:0000256" key="4">
    <source>
        <dbReference type="ARBA" id="ARBA00023014"/>
    </source>
</evidence>
<organism evidence="6">
    <name type="scientific">uncultured Sporomusa sp</name>
    <dbReference type="NCBI Taxonomy" id="307249"/>
    <lineage>
        <taxon>Bacteria</taxon>
        <taxon>Bacillati</taxon>
        <taxon>Bacillota</taxon>
        <taxon>Negativicutes</taxon>
        <taxon>Selenomonadales</taxon>
        <taxon>Sporomusaceae</taxon>
        <taxon>Sporomusa</taxon>
        <taxon>environmental samples</taxon>
    </lineage>
</organism>
<dbReference type="SUPFAM" id="SSF102114">
    <property type="entry name" value="Radical SAM enzymes"/>
    <property type="match status" value="1"/>
</dbReference>
<evidence type="ECO:0000256" key="2">
    <source>
        <dbReference type="ARBA" id="ARBA00022723"/>
    </source>
</evidence>